<evidence type="ECO:0000313" key="3">
    <source>
        <dbReference type="Proteomes" id="UP000008068"/>
    </source>
</evidence>
<accession>G0P6H8</accession>
<dbReference type="EMBL" id="GL380098">
    <property type="protein sequence ID" value="EGT46441.1"/>
    <property type="molecule type" value="Genomic_DNA"/>
</dbReference>
<keyword evidence="3" id="KW-1185">Reference proteome</keyword>
<dbReference type="Proteomes" id="UP000008068">
    <property type="component" value="Unassembled WGS sequence"/>
</dbReference>
<dbReference type="PROSITE" id="PS50181">
    <property type="entry name" value="FBOX"/>
    <property type="match status" value="1"/>
</dbReference>
<gene>
    <name evidence="2" type="ORF">CAEBREN_13941</name>
</gene>
<proteinExistence type="predicted"/>
<reference evidence="3" key="1">
    <citation type="submission" date="2011-07" db="EMBL/GenBank/DDBJ databases">
        <authorList>
            <consortium name="Caenorhabditis brenneri Sequencing and Analysis Consortium"/>
            <person name="Wilson R.K."/>
        </authorList>
    </citation>
    <scope>NUCLEOTIDE SEQUENCE [LARGE SCALE GENOMIC DNA]</scope>
    <source>
        <strain evidence="3">PB2801</strain>
    </source>
</reference>
<dbReference type="PANTHER" id="PTHR21503:SF8">
    <property type="entry name" value="F-BOX ASSOCIATED DOMAIN-CONTAINING PROTEIN-RELATED"/>
    <property type="match status" value="1"/>
</dbReference>
<dbReference type="Pfam" id="PF00646">
    <property type="entry name" value="F-box"/>
    <property type="match status" value="1"/>
</dbReference>
<feature type="domain" description="F-box" evidence="1">
    <location>
        <begin position="3"/>
        <end position="52"/>
    </location>
</feature>
<dbReference type="InterPro" id="IPR001810">
    <property type="entry name" value="F-box_dom"/>
</dbReference>
<dbReference type="InParanoid" id="G0P6H8"/>
<dbReference type="Pfam" id="PF07735">
    <property type="entry name" value="FBA_2"/>
    <property type="match status" value="1"/>
</dbReference>
<organism evidence="3">
    <name type="scientific">Caenorhabditis brenneri</name>
    <name type="common">Nematode worm</name>
    <dbReference type="NCBI Taxonomy" id="135651"/>
    <lineage>
        <taxon>Eukaryota</taxon>
        <taxon>Metazoa</taxon>
        <taxon>Ecdysozoa</taxon>
        <taxon>Nematoda</taxon>
        <taxon>Chromadorea</taxon>
        <taxon>Rhabditida</taxon>
        <taxon>Rhabditina</taxon>
        <taxon>Rhabditomorpha</taxon>
        <taxon>Rhabditoidea</taxon>
        <taxon>Rhabditidae</taxon>
        <taxon>Peloderinae</taxon>
        <taxon>Caenorhabditis</taxon>
    </lineage>
</organism>
<dbReference type="PANTHER" id="PTHR21503">
    <property type="entry name" value="F-BOX-CONTAINING HYPOTHETICAL PROTEIN C.ELEGANS"/>
    <property type="match status" value="1"/>
</dbReference>
<evidence type="ECO:0000259" key="1">
    <source>
        <dbReference type="PROSITE" id="PS50181"/>
    </source>
</evidence>
<name>G0P6H8_CAEBE</name>
<dbReference type="HOGENOM" id="CLU_063119_0_0_1"/>
<evidence type="ECO:0000313" key="2">
    <source>
        <dbReference type="EMBL" id="EGT46441.1"/>
    </source>
</evidence>
<dbReference type="InterPro" id="IPR012885">
    <property type="entry name" value="F-box_Sdz-33"/>
</dbReference>
<protein>
    <recommendedName>
        <fullName evidence="1">F-box domain-containing protein</fullName>
    </recommendedName>
</protein>
<sequence>MNRFPLLRLPYVALREVILSTDRSDVINLALSSRKTCRIINTTRNTVSMQKMSQDDVDGLSAFDKLNIACLETRENSTKVRKSIELRLSEQFAFSFLLSHYGNDSPVSRPSCTMSFRFQVNSINDRIEGPREIMRFQDLDVPVIIRSREKICTLWEDIDFGFRFLSYHFQQFKFRMESLEVNPRGADESKFSRFLRNSADFLRSSGKPDLSISNIELMTDSDLQTLLHNTDYYTIIIQGPGRFPDNFACETICLTIFNADGFTLKHLLNSKCERVCLKGTQMTSGDMREVLNNWMDGRLESLKDLHVELRDYLYIAVVLTGLSNRTGYDVNRTEKFMVIRRRDGKKARISIPKDERERKMFDMSICYY</sequence>
<dbReference type="AlphaFoldDB" id="G0P6H8"/>